<dbReference type="RefSeq" id="WP_136380156.1">
    <property type="nucleotide sequence ID" value="NZ_SLUB01000024.1"/>
</dbReference>
<dbReference type="Proteomes" id="UP000306477">
    <property type="component" value="Unassembled WGS sequence"/>
</dbReference>
<protein>
    <recommendedName>
        <fullName evidence="3">YneQ</fullName>
    </recommendedName>
</protein>
<evidence type="ECO:0008006" key="3">
    <source>
        <dbReference type="Google" id="ProtNLM"/>
    </source>
</evidence>
<evidence type="ECO:0000313" key="2">
    <source>
        <dbReference type="Proteomes" id="UP000306477"/>
    </source>
</evidence>
<accession>A0A4S3PQ97</accession>
<gene>
    <name evidence="1" type="ORF">E1I69_13745</name>
</gene>
<organism evidence="1 2">
    <name type="scientific">Bacillus timonensis</name>
    <dbReference type="NCBI Taxonomy" id="1033734"/>
    <lineage>
        <taxon>Bacteria</taxon>
        <taxon>Bacillati</taxon>
        <taxon>Bacillota</taxon>
        <taxon>Bacilli</taxon>
        <taxon>Bacillales</taxon>
        <taxon>Bacillaceae</taxon>
        <taxon>Bacillus</taxon>
    </lineage>
</organism>
<name>A0A4S3PQ97_9BACI</name>
<proteinExistence type="predicted"/>
<keyword evidence="2" id="KW-1185">Reference proteome</keyword>
<dbReference type="AlphaFoldDB" id="A0A4S3PQ97"/>
<dbReference type="EMBL" id="SLUB01000024">
    <property type="protein sequence ID" value="THE11821.1"/>
    <property type="molecule type" value="Genomic_DNA"/>
</dbReference>
<dbReference type="OrthoDB" id="2361368at2"/>
<evidence type="ECO:0000313" key="1">
    <source>
        <dbReference type="EMBL" id="THE11821.1"/>
    </source>
</evidence>
<reference evidence="1 2" key="1">
    <citation type="journal article" date="2019" name="Indoor Air">
        <title>Impacts of indoor surface finishes on bacterial viability.</title>
        <authorList>
            <person name="Hu J."/>
            <person name="Maamar S.B."/>
            <person name="Glawe A.J."/>
            <person name="Gottel N."/>
            <person name="Gilbert J.A."/>
            <person name="Hartmann E.M."/>
        </authorList>
    </citation>
    <scope>NUCLEOTIDE SEQUENCE [LARGE SCALE GENOMIC DNA]</scope>
    <source>
        <strain evidence="1 2">AF060A6</strain>
    </source>
</reference>
<dbReference type="STRING" id="1033734.GCA_000285535_00925"/>
<sequence length="99" mass="11695">MAFGIKRKELVEWKKKVSQGEVAFLTHYWIDDRFPGMTTVTKVGCADLEKLKRWGNKYGIPSKYIHNRTGFPHFDLLGERQIEILRNENMLHQLEKFKG</sequence>
<comment type="caution">
    <text evidence="1">The sequence shown here is derived from an EMBL/GenBank/DDBJ whole genome shotgun (WGS) entry which is preliminary data.</text>
</comment>